<evidence type="ECO:0000313" key="3">
    <source>
        <dbReference type="Proteomes" id="UP000314294"/>
    </source>
</evidence>
<sequence>MHLARLNDVTCASPGIHVDTVEKRFVFACRCLTEGWIRTRSSSPPRKLLNAPHCSERMAEESDRRRGTEAGGTETEAGGTGSSLRTETEAGGTGTGGTGSSLRTETEAGGTGSRTETEAGGTGSRTETEAGGTGTGGTGSSPQPESGAGAQPVSKRQRKKLLKEQKWEAERELRK</sequence>
<name>A0A4Z2EU02_9TELE</name>
<accession>A0A4Z2EU02</accession>
<dbReference type="Proteomes" id="UP000314294">
    <property type="component" value="Unassembled WGS sequence"/>
</dbReference>
<feature type="compositionally biased region" description="Basic and acidic residues" evidence="1">
    <location>
        <begin position="54"/>
        <end position="68"/>
    </location>
</feature>
<evidence type="ECO:0000256" key="1">
    <source>
        <dbReference type="SAM" id="MobiDB-lite"/>
    </source>
</evidence>
<protein>
    <submittedName>
        <fullName evidence="2">Uncharacterized protein</fullName>
    </submittedName>
</protein>
<proteinExistence type="predicted"/>
<feature type="region of interest" description="Disordered" evidence="1">
    <location>
        <begin position="40"/>
        <end position="175"/>
    </location>
</feature>
<dbReference type="AlphaFoldDB" id="A0A4Z2EU02"/>
<organism evidence="2 3">
    <name type="scientific">Liparis tanakae</name>
    <name type="common">Tanaka's snailfish</name>
    <dbReference type="NCBI Taxonomy" id="230148"/>
    <lineage>
        <taxon>Eukaryota</taxon>
        <taxon>Metazoa</taxon>
        <taxon>Chordata</taxon>
        <taxon>Craniata</taxon>
        <taxon>Vertebrata</taxon>
        <taxon>Euteleostomi</taxon>
        <taxon>Actinopterygii</taxon>
        <taxon>Neopterygii</taxon>
        <taxon>Teleostei</taxon>
        <taxon>Neoteleostei</taxon>
        <taxon>Acanthomorphata</taxon>
        <taxon>Eupercaria</taxon>
        <taxon>Perciformes</taxon>
        <taxon>Cottioidei</taxon>
        <taxon>Cottales</taxon>
        <taxon>Liparidae</taxon>
        <taxon>Liparis</taxon>
    </lineage>
</organism>
<evidence type="ECO:0000313" key="2">
    <source>
        <dbReference type="EMBL" id="TNN32325.1"/>
    </source>
</evidence>
<feature type="compositionally biased region" description="Basic and acidic residues" evidence="1">
    <location>
        <begin position="162"/>
        <end position="175"/>
    </location>
</feature>
<comment type="caution">
    <text evidence="2">The sequence shown here is derived from an EMBL/GenBank/DDBJ whole genome shotgun (WGS) entry which is preliminary data.</text>
</comment>
<dbReference type="EMBL" id="SRLO01002773">
    <property type="protein sequence ID" value="TNN32325.1"/>
    <property type="molecule type" value="Genomic_DNA"/>
</dbReference>
<keyword evidence="3" id="KW-1185">Reference proteome</keyword>
<reference evidence="2 3" key="1">
    <citation type="submission" date="2019-03" db="EMBL/GenBank/DDBJ databases">
        <title>First draft genome of Liparis tanakae, snailfish: a comprehensive survey of snailfish specific genes.</title>
        <authorList>
            <person name="Kim W."/>
            <person name="Song I."/>
            <person name="Jeong J.-H."/>
            <person name="Kim D."/>
            <person name="Kim S."/>
            <person name="Ryu S."/>
            <person name="Song J.Y."/>
            <person name="Lee S.K."/>
        </authorList>
    </citation>
    <scope>NUCLEOTIDE SEQUENCE [LARGE SCALE GENOMIC DNA]</scope>
    <source>
        <tissue evidence="2">Muscle</tissue>
    </source>
</reference>
<gene>
    <name evidence="2" type="ORF">EYF80_057520</name>
</gene>